<evidence type="ECO:0000256" key="2">
    <source>
        <dbReference type="ARBA" id="ARBA00010845"/>
    </source>
</evidence>
<dbReference type="GO" id="GO:0000779">
    <property type="term" value="C:condensed chromosome, centromeric region"/>
    <property type="evidence" value="ECO:0007669"/>
    <property type="project" value="UniProtKB-ARBA"/>
</dbReference>
<protein>
    <recommendedName>
        <fullName evidence="15">Shugoshin C-terminal domain-containing protein</fullName>
    </recommendedName>
</protein>
<evidence type="ECO:0000256" key="10">
    <source>
        <dbReference type="SAM" id="MobiDB-lite"/>
    </source>
</evidence>
<feature type="region of interest" description="Disordered" evidence="10">
    <location>
        <begin position="100"/>
        <end position="155"/>
    </location>
</feature>
<dbReference type="Pfam" id="PF07558">
    <property type="entry name" value="Shugoshin_N"/>
    <property type="match status" value="1"/>
</dbReference>
<dbReference type="InterPro" id="IPR011516">
    <property type="entry name" value="Shugoshin_N"/>
</dbReference>
<dbReference type="GO" id="GO:0005634">
    <property type="term" value="C:nucleus"/>
    <property type="evidence" value="ECO:0007669"/>
    <property type="project" value="InterPro"/>
</dbReference>
<feature type="domain" description="Shugoshin C-terminal" evidence="11">
    <location>
        <begin position="447"/>
        <end position="469"/>
    </location>
</feature>
<feature type="compositionally biased region" description="Low complexity" evidence="10">
    <location>
        <begin position="702"/>
        <end position="711"/>
    </location>
</feature>
<keyword evidence="7" id="KW-0131">Cell cycle</keyword>
<evidence type="ECO:0000313" key="14">
    <source>
        <dbReference type="Proteomes" id="UP000322873"/>
    </source>
</evidence>
<dbReference type="Pfam" id="PF07557">
    <property type="entry name" value="Shugoshin_C"/>
    <property type="match status" value="1"/>
</dbReference>
<dbReference type="AlphaFoldDB" id="A0A5M9J8G6"/>
<dbReference type="Proteomes" id="UP000322873">
    <property type="component" value="Unassembled WGS sequence"/>
</dbReference>
<keyword evidence="6 9" id="KW-0175">Coiled coil</keyword>
<keyword evidence="4" id="KW-0132">Cell division</keyword>
<feature type="compositionally biased region" description="Polar residues" evidence="10">
    <location>
        <begin position="250"/>
        <end position="263"/>
    </location>
</feature>
<feature type="compositionally biased region" description="Polar residues" evidence="10">
    <location>
        <begin position="304"/>
        <end position="314"/>
    </location>
</feature>
<feature type="coiled-coil region" evidence="9">
    <location>
        <begin position="14"/>
        <end position="73"/>
    </location>
</feature>
<feature type="compositionally biased region" description="Polar residues" evidence="10">
    <location>
        <begin position="668"/>
        <end position="681"/>
    </location>
</feature>
<evidence type="ECO:0000256" key="8">
    <source>
        <dbReference type="ARBA" id="ARBA00023328"/>
    </source>
</evidence>
<evidence type="ECO:0008006" key="15">
    <source>
        <dbReference type="Google" id="ProtNLM"/>
    </source>
</evidence>
<feature type="region of interest" description="Disordered" evidence="10">
    <location>
        <begin position="212"/>
        <end position="376"/>
    </location>
</feature>
<feature type="compositionally biased region" description="Polar residues" evidence="10">
    <location>
        <begin position="418"/>
        <end position="430"/>
    </location>
</feature>
<comment type="caution">
    <text evidence="13">The sequence shown here is derived from an EMBL/GenBank/DDBJ whole genome shotgun (WGS) entry which is preliminary data.</text>
</comment>
<feature type="compositionally biased region" description="Basic and acidic residues" evidence="10">
    <location>
        <begin position="315"/>
        <end position="331"/>
    </location>
</feature>
<evidence type="ECO:0000256" key="5">
    <source>
        <dbReference type="ARBA" id="ARBA00022829"/>
    </source>
</evidence>
<feature type="compositionally biased region" description="Basic and acidic residues" evidence="10">
    <location>
        <begin position="605"/>
        <end position="625"/>
    </location>
</feature>
<dbReference type="InterPro" id="IPR011515">
    <property type="entry name" value="Shugoshin_C"/>
</dbReference>
<evidence type="ECO:0000256" key="6">
    <source>
        <dbReference type="ARBA" id="ARBA00023054"/>
    </source>
</evidence>
<gene>
    <name evidence="13" type="ORF">EYC84_010621</name>
</gene>
<feature type="region of interest" description="Disordered" evidence="10">
    <location>
        <begin position="602"/>
        <end position="725"/>
    </location>
</feature>
<keyword evidence="8" id="KW-0137">Centromere</keyword>
<evidence type="ECO:0000259" key="12">
    <source>
        <dbReference type="Pfam" id="PF07558"/>
    </source>
</evidence>
<evidence type="ECO:0000256" key="1">
    <source>
        <dbReference type="ARBA" id="ARBA00004584"/>
    </source>
</evidence>
<organism evidence="13 14">
    <name type="scientific">Monilinia fructicola</name>
    <name type="common">Brown rot fungus</name>
    <name type="synonym">Ciboria fructicola</name>
    <dbReference type="NCBI Taxonomy" id="38448"/>
    <lineage>
        <taxon>Eukaryota</taxon>
        <taxon>Fungi</taxon>
        <taxon>Dikarya</taxon>
        <taxon>Ascomycota</taxon>
        <taxon>Pezizomycotina</taxon>
        <taxon>Leotiomycetes</taxon>
        <taxon>Helotiales</taxon>
        <taxon>Sclerotiniaceae</taxon>
        <taxon>Monilinia</taxon>
    </lineage>
</organism>
<accession>A0A5M9J8G6</accession>
<feature type="compositionally biased region" description="Basic and acidic residues" evidence="10">
    <location>
        <begin position="683"/>
        <end position="695"/>
    </location>
</feature>
<feature type="region of interest" description="Disordered" evidence="10">
    <location>
        <begin position="405"/>
        <end position="465"/>
    </location>
</feature>
<dbReference type="GO" id="GO:0045132">
    <property type="term" value="P:meiotic chromosome segregation"/>
    <property type="evidence" value="ECO:0007669"/>
    <property type="project" value="InterPro"/>
</dbReference>
<evidence type="ECO:0000313" key="13">
    <source>
        <dbReference type="EMBL" id="KAA8564850.1"/>
    </source>
</evidence>
<comment type="subcellular location">
    <subcellularLocation>
        <location evidence="1">Chromosome</location>
        <location evidence="1">Centromere</location>
    </subcellularLocation>
</comment>
<comment type="similarity">
    <text evidence="2">Belongs to the shugoshin family.</text>
</comment>
<sequence length="725" mass="79907">MARLNEPAASLESIESLKRKYKRQNRDIASVNSSQAVRIRSLENENSKLLAENLELREENLRLRSEIDNGKARRVTERVSVVKSQLEERLVEIGALISSLGEESPERKRSPHLPRQFGGLRSGSNPPRSPQEKKWDNMAPLSEDDIGSPDGKLPPILENKYYPRRTLEHQEIENMLAEVVADTTDSPDIGPPPVSQFVDEVPVKIDLTDKVVSEKEDEPSLDPIISTNLEQRKRRKDSIMASDLKRISRSEPSQAPRENTGTLKSGAKRKLSARDDEEIEPTKANEIDDFQFTRVSSEERTKNRSVISSAQENTKPLKDIKSSKGLSKDKPALGPNNRKVLAAKSVNNSPKKGASTRILSQDNTKPGKLNMFKESLSNEVPIEKQVGKTEPLSQIVEPQLQLFNFQQGPETPAPADTFSPSSAHPSTTVQEESRDTPPPSESAEGHRPSRRARGSISYAEPNLRVKMRRPGKEFVNAVTADGKVRATRVEGEAGPATTSKIKVEPESEDNWQRLSAAPNADHSPLSGKTSVPITDMLSSNITDHRKRRESILHLAESAPSATKSTAEIFAESRKIKAKSMEQSAKSDDIKAALEDMDIYEFQGSPKRDSDGLPKVVKEEKVERVSSRFSRRASAMSAADLNNLQESEAGKRITALAAPAPVASRRRQSTMPSSARSASVAGTESERDATDSEKSLRRSVSNASMAGAAAAARSDRMSARRRSMML</sequence>
<feature type="domain" description="Shugoshin N-terminal coiled-coil" evidence="12">
    <location>
        <begin position="17"/>
        <end position="61"/>
    </location>
</feature>
<keyword evidence="3" id="KW-0158">Chromosome</keyword>
<name>A0A5M9J8G6_MONFR</name>
<evidence type="ECO:0000256" key="4">
    <source>
        <dbReference type="ARBA" id="ARBA00022618"/>
    </source>
</evidence>
<dbReference type="VEuPathDB" id="FungiDB:MFRU_008g03100"/>
<evidence type="ECO:0000256" key="9">
    <source>
        <dbReference type="SAM" id="Coils"/>
    </source>
</evidence>
<keyword evidence="5" id="KW-0159">Chromosome partition</keyword>
<feature type="region of interest" description="Disordered" evidence="10">
    <location>
        <begin position="488"/>
        <end position="510"/>
    </location>
</feature>
<dbReference type="GO" id="GO:0051301">
    <property type="term" value="P:cell division"/>
    <property type="evidence" value="ECO:0007669"/>
    <property type="project" value="UniProtKB-KW"/>
</dbReference>
<reference evidence="13 14" key="1">
    <citation type="submission" date="2019-06" db="EMBL/GenBank/DDBJ databases">
        <title>Genome Sequence of the Brown Rot Fungal Pathogen Monilinia fructicola.</title>
        <authorList>
            <person name="De Miccolis Angelini R.M."/>
            <person name="Landi L."/>
            <person name="Abate D."/>
            <person name="Pollastro S."/>
            <person name="Romanazzi G."/>
            <person name="Faretra F."/>
        </authorList>
    </citation>
    <scope>NUCLEOTIDE SEQUENCE [LARGE SCALE GENOMIC DNA]</scope>
    <source>
        <strain evidence="13 14">Mfrc123</strain>
    </source>
</reference>
<evidence type="ECO:0000256" key="7">
    <source>
        <dbReference type="ARBA" id="ARBA00023306"/>
    </source>
</evidence>
<keyword evidence="14" id="KW-1185">Reference proteome</keyword>
<evidence type="ECO:0000259" key="11">
    <source>
        <dbReference type="Pfam" id="PF07557"/>
    </source>
</evidence>
<dbReference type="EMBL" id="VICG01000014">
    <property type="protein sequence ID" value="KAA8564850.1"/>
    <property type="molecule type" value="Genomic_DNA"/>
</dbReference>
<evidence type="ECO:0000256" key="3">
    <source>
        <dbReference type="ARBA" id="ARBA00022454"/>
    </source>
</evidence>
<proteinExistence type="inferred from homology"/>